<reference evidence="7" key="1">
    <citation type="submission" date="2022-04" db="EMBL/GenBank/DDBJ databases">
        <authorList>
            <person name="Forde T."/>
        </authorList>
    </citation>
    <scope>NUCLEOTIDE SEQUENCE</scope>
    <source>
        <strain evidence="7">A18Y016a</strain>
        <strain evidence="8">A18Y020d</strain>
    </source>
</reference>
<name>A0AAU9VHH4_9FIRM</name>
<dbReference type="Gene3D" id="2.60.40.4270">
    <property type="entry name" value="Listeria-Bacteroides repeat domain"/>
    <property type="match status" value="3"/>
</dbReference>
<dbReference type="PROSITE" id="PS50847">
    <property type="entry name" value="GRAM_POS_ANCHORING"/>
    <property type="match status" value="1"/>
</dbReference>
<comment type="subcellular location">
    <subcellularLocation>
        <location evidence="1">Cell envelope</location>
    </subcellularLocation>
</comment>
<sequence length="461" mass="51292">MKNLRKHILSFVLVTMLMLNVVNINGGVKADFVLSDQIEVFVPTVRSPSYQVGIQPQAVNPSSLTYPVVFELYYEYDTGEFRYIDSITRANETELTEFVQFKIESNVDVGMVSSHVTMKNKQSGVSLFTSSYSSNMYFVEFDTQGGTFTDGSDFRENSVYYNQLITYGSEYQEPVKPGYTFEGWEMDRPGSGNMWDVENRLITFHEYLFAVWSEDPVVVDYAVSYDANGAKSGDVPSGTRVEENTTYTILDALPNLVNPGFTFDGWNTAQDGSGKSVQPNDAFTVTEDTVFYAQWKKNIVPAVKYSVSYDANGATQGSVPSGSTVEEYTAYEILGNINNLAFDNHEFVGWNDKADGSGEHYDAKDTVTITSDKVLYAQWELEQNPIPTEPEVTKPEVTKPNIPGFEEKTTAQKAQVSGIESNVQSQLPNTGLSTSKFLPSLGLGIALARSVLMVLRKKNEK</sequence>
<evidence type="ECO:0000256" key="5">
    <source>
        <dbReference type="ARBA" id="ARBA00023088"/>
    </source>
</evidence>
<keyword evidence="9" id="KW-1185">Reference proteome</keyword>
<dbReference type="EMBL" id="OW659496">
    <property type="protein sequence ID" value="CAH2761086.1"/>
    <property type="molecule type" value="Genomic_DNA"/>
</dbReference>
<evidence type="ECO:0000313" key="8">
    <source>
        <dbReference type="EMBL" id="CAH2761086.1"/>
    </source>
</evidence>
<dbReference type="InterPro" id="IPR042229">
    <property type="entry name" value="Listeria/Bacterioides_rpt_sf"/>
</dbReference>
<organism evidence="7 10">
    <name type="scientific">Erysipelothrix amsterdamensis</name>
    <dbReference type="NCBI Taxonomy" id="2929157"/>
    <lineage>
        <taxon>Bacteria</taxon>
        <taxon>Bacillati</taxon>
        <taxon>Bacillota</taxon>
        <taxon>Erysipelotrichia</taxon>
        <taxon>Erysipelotrichales</taxon>
        <taxon>Erysipelotrichaceae</taxon>
        <taxon>Erysipelothrix</taxon>
    </lineage>
</organism>
<dbReference type="GO" id="GO:0030313">
    <property type="term" value="C:cell envelope"/>
    <property type="evidence" value="ECO:0007669"/>
    <property type="project" value="UniProtKB-SubCell"/>
</dbReference>
<keyword evidence="2" id="KW-0134">Cell wall</keyword>
<evidence type="ECO:0000256" key="3">
    <source>
        <dbReference type="ARBA" id="ARBA00022525"/>
    </source>
</evidence>
<keyword evidence="4" id="KW-0732">Signal</keyword>
<keyword evidence="5" id="KW-0572">Peptidoglycan-anchor</keyword>
<accession>A0AAU9VHH4</accession>
<evidence type="ECO:0000256" key="2">
    <source>
        <dbReference type="ARBA" id="ARBA00022512"/>
    </source>
</evidence>
<dbReference type="NCBIfam" id="TIGR02543">
    <property type="entry name" value="List_Bact_rpt"/>
    <property type="match status" value="1"/>
</dbReference>
<protein>
    <submittedName>
        <fullName evidence="7">InlB B-repeat-containing protein</fullName>
    </submittedName>
</protein>
<dbReference type="Proteomes" id="UP001154111">
    <property type="component" value="Chromosome"/>
</dbReference>
<proteinExistence type="predicted"/>
<dbReference type="Pfam" id="PF00746">
    <property type="entry name" value="Gram_pos_anchor"/>
    <property type="match status" value="1"/>
</dbReference>
<dbReference type="EMBL" id="OW659477">
    <property type="protein sequence ID" value="CAH2761076.1"/>
    <property type="molecule type" value="Genomic_DNA"/>
</dbReference>
<dbReference type="InterPro" id="IPR013378">
    <property type="entry name" value="InlB-like_B-rpt"/>
</dbReference>
<dbReference type="Pfam" id="PF09479">
    <property type="entry name" value="Flg_new"/>
    <property type="match status" value="3"/>
</dbReference>
<dbReference type="Proteomes" id="UP001154095">
    <property type="component" value="Chromosome"/>
</dbReference>
<feature type="domain" description="Gram-positive cocci surface proteins LPxTG" evidence="6">
    <location>
        <begin position="427"/>
        <end position="461"/>
    </location>
</feature>
<evidence type="ECO:0000259" key="6">
    <source>
        <dbReference type="PROSITE" id="PS50847"/>
    </source>
</evidence>
<dbReference type="AlphaFoldDB" id="A0AAU9VHH4"/>
<dbReference type="RefSeq" id="WP_254007181.1">
    <property type="nucleotide sequence ID" value="NZ_OW659477.1"/>
</dbReference>
<dbReference type="InterPro" id="IPR019931">
    <property type="entry name" value="LPXTG_anchor"/>
</dbReference>
<evidence type="ECO:0000256" key="1">
    <source>
        <dbReference type="ARBA" id="ARBA00004196"/>
    </source>
</evidence>
<gene>
    <name evidence="7" type="ORF">ERYAMS2_00524</name>
    <name evidence="8" type="ORF">ERYAMS_00234</name>
</gene>
<evidence type="ECO:0000313" key="7">
    <source>
        <dbReference type="EMBL" id="CAH2761076.1"/>
    </source>
</evidence>
<evidence type="ECO:0000256" key="4">
    <source>
        <dbReference type="ARBA" id="ARBA00022729"/>
    </source>
</evidence>
<evidence type="ECO:0000313" key="10">
    <source>
        <dbReference type="Proteomes" id="UP001154111"/>
    </source>
</evidence>
<evidence type="ECO:0000313" key="9">
    <source>
        <dbReference type="Proteomes" id="UP001154095"/>
    </source>
</evidence>
<keyword evidence="3" id="KW-0964">Secreted</keyword>